<feature type="domain" description="Thiolase N-terminal" evidence="4">
    <location>
        <begin position="15"/>
        <end position="95"/>
    </location>
</feature>
<evidence type="ECO:0000259" key="4">
    <source>
        <dbReference type="Pfam" id="PF00108"/>
    </source>
</evidence>
<dbReference type="GO" id="GO:0005777">
    <property type="term" value="C:peroxisome"/>
    <property type="evidence" value="ECO:0007669"/>
    <property type="project" value="TreeGrafter"/>
</dbReference>
<dbReference type="InterPro" id="IPR020616">
    <property type="entry name" value="Thiolase_N"/>
</dbReference>
<dbReference type="Pfam" id="PF00108">
    <property type="entry name" value="Thiolase_N"/>
    <property type="match status" value="1"/>
</dbReference>
<evidence type="ECO:0000256" key="1">
    <source>
        <dbReference type="ARBA" id="ARBA00012705"/>
    </source>
</evidence>
<sequence>MEAFFIFFCPLLRCRAGKAQKLGLFAWEIIPVSTKFEDSEGNEKRITVTQDDGIRAGTTLEGLAKLRPAFKENGSTTAGNASQVSNGAAAVLVATPSYCSKQVSAI</sequence>
<keyword evidence="6" id="KW-1185">Reference proteome</keyword>
<dbReference type="GO" id="GO:0006635">
    <property type="term" value="P:fatty acid beta-oxidation"/>
    <property type="evidence" value="ECO:0007669"/>
    <property type="project" value="TreeGrafter"/>
</dbReference>
<dbReference type="EC" id="2.3.1.9" evidence="1"/>
<accession>A0A662YVK1</accession>
<keyword evidence="3" id="KW-0443">Lipid metabolism</keyword>
<proteinExistence type="predicted"/>
<dbReference type="InterPro" id="IPR016039">
    <property type="entry name" value="Thiolase-like"/>
</dbReference>
<keyword evidence="2" id="KW-0276">Fatty acid metabolism</keyword>
<evidence type="ECO:0000256" key="3">
    <source>
        <dbReference type="ARBA" id="ARBA00023098"/>
    </source>
</evidence>
<dbReference type="GO" id="GO:0010124">
    <property type="term" value="P:phenylacetate catabolic process"/>
    <property type="evidence" value="ECO:0007669"/>
    <property type="project" value="TreeGrafter"/>
</dbReference>
<dbReference type="PANTHER" id="PTHR43853">
    <property type="entry name" value="3-KETOACYL-COA THIOLASE, PEROXISOMAL"/>
    <property type="match status" value="1"/>
</dbReference>
<dbReference type="GO" id="GO:0003985">
    <property type="term" value="F:acetyl-CoA C-acetyltransferase activity"/>
    <property type="evidence" value="ECO:0007669"/>
    <property type="project" value="UniProtKB-EC"/>
</dbReference>
<dbReference type="AlphaFoldDB" id="A0A662YVK1"/>
<dbReference type="Proteomes" id="UP000289886">
    <property type="component" value="Unassembled WGS sequence"/>
</dbReference>
<gene>
    <name evidence="5" type="ORF">EOD39_10620</name>
</gene>
<dbReference type="EMBL" id="SCEB01000279">
    <property type="protein sequence ID" value="RXM99901.1"/>
    <property type="molecule type" value="Genomic_DNA"/>
</dbReference>
<evidence type="ECO:0000313" key="5">
    <source>
        <dbReference type="EMBL" id="RXM99901.1"/>
    </source>
</evidence>
<dbReference type="SUPFAM" id="SSF53901">
    <property type="entry name" value="Thiolase-like"/>
    <property type="match status" value="1"/>
</dbReference>
<organism evidence="5 6">
    <name type="scientific">Acipenser ruthenus</name>
    <name type="common">Sterlet sturgeon</name>
    <dbReference type="NCBI Taxonomy" id="7906"/>
    <lineage>
        <taxon>Eukaryota</taxon>
        <taxon>Metazoa</taxon>
        <taxon>Chordata</taxon>
        <taxon>Craniata</taxon>
        <taxon>Vertebrata</taxon>
        <taxon>Euteleostomi</taxon>
        <taxon>Actinopterygii</taxon>
        <taxon>Chondrostei</taxon>
        <taxon>Acipenseriformes</taxon>
        <taxon>Acipenseridae</taxon>
        <taxon>Acipenser</taxon>
    </lineage>
</organism>
<dbReference type="PANTHER" id="PTHR43853:SF8">
    <property type="entry name" value="3-KETOACYL-COA THIOLASE, PEROXISOMAL"/>
    <property type="match status" value="1"/>
</dbReference>
<reference evidence="5 6" key="1">
    <citation type="submission" date="2019-01" db="EMBL/GenBank/DDBJ databases">
        <title>Draft Genome and Complete Hox-Cluster Characterization of the Sterlet Sturgeon (Acipenser ruthenus).</title>
        <authorList>
            <person name="Wei Q."/>
        </authorList>
    </citation>
    <scope>NUCLEOTIDE SEQUENCE [LARGE SCALE GENOMIC DNA]</scope>
    <source>
        <strain evidence="5">WHYD16114868_AA</strain>
        <tissue evidence="5">Blood</tissue>
    </source>
</reference>
<name>A0A662YVK1_ACIRT</name>
<comment type="caution">
    <text evidence="5">The sequence shown here is derived from an EMBL/GenBank/DDBJ whole genome shotgun (WGS) entry which is preliminary data.</text>
</comment>
<dbReference type="InterPro" id="IPR050215">
    <property type="entry name" value="Thiolase-like_sf_Thiolase"/>
</dbReference>
<evidence type="ECO:0000256" key="2">
    <source>
        <dbReference type="ARBA" id="ARBA00022832"/>
    </source>
</evidence>
<protein>
    <recommendedName>
        <fullName evidence="1">acetyl-CoA C-acetyltransferase</fullName>
        <ecNumber evidence="1">2.3.1.9</ecNumber>
    </recommendedName>
</protein>
<evidence type="ECO:0000313" key="6">
    <source>
        <dbReference type="Proteomes" id="UP000289886"/>
    </source>
</evidence>
<dbReference type="Gene3D" id="3.40.47.10">
    <property type="match status" value="1"/>
</dbReference>